<dbReference type="SMART" id="SM00044">
    <property type="entry name" value="CYCc"/>
    <property type="match status" value="1"/>
</dbReference>
<dbReference type="GO" id="GO:0019934">
    <property type="term" value="P:cGMP-mediated signaling"/>
    <property type="evidence" value="ECO:0007669"/>
    <property type="project" value="TreeGrafter"/>
</dbReference>
<feature type="domain" description="Guanylate cyclase" evidence="2">
    <location>
        <begin position="21"/>
        <end position="148"/>
    </location>
</feature>
<feature type="region of interest" description="Disordered" evidence="1">
    <location>
        <begin position="205"/>
        <end position="242"/>
    </location>
</feature>
<keyword evidence="4" id="KW-1185">Reference proteome</keyword>
<dbReference type="Proteomes" id="UP001314263">
    <property type="component" value="Unassembled WGS sequence"/>
</dbReference>
<dbReference type="PROSITE" id="PS50125">
    <property type="entry name" value="GUANYLATE_CYCLASE_2"/>
    <property type="match status" value="1"/>
</dbReference>
<dbReference type="InterPro" id="IPR029787">
    <property type="entry name" value="Nucleotide_cyclase"/>
</dbReference>
<sequence>MSAGIAEGSVPLYRRSYENASVLICKIIDLGNIIAAVPGQEQLHWLHSLHTAVDDILCSLTATKIDTSGDTLIFVSGTENGDEQHAASLVGLALSLLHLCERLALPDGSRMRLQMSMHTGEVMSGLVGNMSLKYGVFGKAVSVARHMQQFSGPGFIVASAESVRRLPDAQDWQALDAVKLPDGSMLEPYVHKGLGRAAGLAEGRQSAPYGERRGALSAGLQPSGGRVPTSAISPCSSLEQASPDKQCCRSTCFGSAEPATGKPAQGLPGAGSAGARVSAGSSLSGAPGPHSTCAPGRALGHGSCAR</sequence>
<dbReference type="Gene3D" id="3.30.70.1230">
    <property type="entry name" value="Nucleotide cyclase"/>
    <property type="match status" value="1"/>
</dbReference>
<dbReference type="SUPFAM" id="SSF55073">
    <property type="entry name" value="Nucleotide cyclase"/>
    <property type="match status" value="1"/>
</dbReference>
<protein>
    <recommendedName>
        <fullName evidence="2">Guanylate cyclase domain-containing protein</fullName>
    </recommendedName>
</protein>
<reference evidence="3 4" key="1">
    <citation type="submission" date="2023-10" db="EMBL/GenBank/DDBJ databases">
        <authorList>
            <person name="Maclean D."/>
            <person name="Macfadyen A."/>
        </authorList>
    </citation>
    <scope>NUCLEOTIDE SEQUENCE [LARGE SCALE GENOMIC DNA]</scope>
</reference>
<dbReference type="GO" id="GO:0008074">
    <property type="term" value="C:guanylate cyclase complex, soluble"/>
    <property type="evidence" value="ECO:0007669"/>
    <property type="project" value="TreeGrafter"/>
</dbReference>
<evidence type="ECO:0000259" key="2">
    <source>
        <dbReference type="PROSITE" id="PS50125"/>
    </source>
</evidence>
<organism evidence="3 4">
    <name type="scientific">Coccomyxa viridis</name>
    <dbReference type="NCBI Taxonomy" id="1274662"/>
    <lineage>
        <taxon>Eukaryota</taxon>
        <taxon>Viridiplantae</taxon>
        <taxon>Chlorophyta</taxon>
        <taxon>core chlorophytes</taxon>
        <taxon>Trebouxiophyceae</taxon>
        <taxon>Trebouxiophyceae incertae sedis</taxon>
        <taxon>Coccomyxaceae</taxon>
        <taxon>Coccomyxa</taxon>
    </lineage>
</organism>
<comment type="caution">
    <text evidence="3">The sequence shown here is derived from an EMBL/GenBank/DDBJ whole genome shotgun (WGS) entry which is preliminary data.</text>
</comment>
<accession>A0AAV1HX75</accession>
<evidence type="ECO:0000256" key="1">
    <source>
        <dbReference type="SAM" id="MobiDB-lite"/>
    </source>
</evidence>
<dbReference type="AlphaFoldDB" id="A0AAV1HX75"/>
<dbReference type="PANTHER" id="PTHR45655:SF13">
    <property type="entry name" value="SOLUBLE GUANYLATE CYCLASE GCY-32-RELATED"/>
    <property type="match status" value="1"/>
</dbReference>
<dbReference type="InterPro" id="IPR001054">
    <property type="entry name" value="A/G_cyclase"/>
</dbReference>
<feature type="compositionally biased region" description="Polar residues" evidence="1">
    <location>
        <begin position="230"/>
        <end position="240"/>
    </location>
</feature>
<gene>
    <name evidence="3" type="ORF">CVIRNUC_001866</name>
</gene>
<dbReference type="GO" id="GO:0070482">
    <property type="term" value="P:response to oxygen levels"/>
    <property type="evidence" value="ECO:0007669"/>
    <property type="project" value="TreeGrafter"/>
</dbReference>
<name>A0AAV1HX75_9CHLO</name>
<feature type="region of interest" description="Disordered" evidence="1">
    <location>
        <begin position="258"/>
        <end position="306"/>
    </location>
</feature>
<evidence type="ECO:0000313" key="4">
    <source>
        <dbReference type="Proteomes" id="UP001314263"/>
    </source>
</evidence>
<dbReference type="EMBL" id="CAUYUE010000003">
    <property type="protein sequence ID" value="CAK0748860.1"/>
    <property type="molecule type" value="Genomic_DNA"/>
</dbReference>
<evidence type="ECO:0000313" key="3">
    <source>
        <dbReference type="EMBL" id="CAK0748860.1"/>
    </source>
</evidence>
<proteinExistence type="predicted"/>
<dbReference type="GO" id="GO:0004383">
    <property type="term" value="F:guanylate cyclase activity"/>
    <property type="evidence" value="ECO:0007669"/>
    <property type="project" value="TreeGrafter"/>
</dbReference>
<dbReference type="Pfam" id="PF00211">
    <property type="entry name" value="Guanylate_cyc"/>
    <property type="match status" value="1"/>
</dbReference>
<dbReference type="CDD" id="cd07302">
    <property type="entry name" value="CHD"/>
    <property type="match status" value="1"/>
</dbReference>
<dbReference type="PANTHER" id="PTHR45655">
    <property type="entry name" value="GUANYLATE CYCLASE SOLUBLE SUBUNIT BETA-2"/>
    <property type="match status" value="1"/>
</dbReference>
<feature type="compositionally biased region" description="Low complexity" evidence="1">
    <location>
        <begin position="273"/>
        <end position="291"/>
    </location>
</feature>